<dbReference type="OrthoDB" id="3891782at2759"/>
<proteinExistence type="predicted"/>
<evidence type="ECO:0000313" key="3">
    <source>
        <dbReference type="EMBL" id="OJJ96896.1"/>
    </source>
</evidence>
<feature type="coiled-coil region" evidence="1">
    <location>
        <begin position="428"/>
        <end position="463"/>
    </location>
</feature>
<evidence type="ECO:0000256" key="2">
    <source>
        <dbReference type="SAM" id="MobiDB-lite"/>
    </source>
</evidence>
<protein>
    <submittedName>
        <fullName evidence="3">Uncharacterized protein</fullName>
    </submittedName>
</protein>
<keyword evidence="1" id="KW-0175">Coiled coil</keyword>
<accession>A0A1L9WL60</accession>
<sequence length="495" mass="55610">MTTNTSRNRPWVSKVLVHAPDLDVFCVARLRIVQGQIIAHGDTANQASILLSITTTLANSGSVANSSSRSQVLTLNIPPERVEKCGLARRSNNTLCPTRLLSSLPAPVTNVSAVSTLSLSLDTVGIVLSPSGMDSLIPAIPGDLKFYSFARICQSKILRLHFSGRQFVDNELDRLQEFVYALRQRSLQAVPLNTARHGVCQKDWRVFALSPDPPPYCRESVSEQVDPPVYEEGVLAKRRRDPQSISPNAERRKKMHLLSPQPIGSPTEVPTDIATEVNTPSTRAPSRSPSSIRLTHFRRASSRGQTEYQRLAHLEHELRGVSDDLIRRLLVRSGREHLLAIPKDVDRRLARELEPVDSSPEADMVMIGRRLERYIDKTIDRRLAHYVDCAVAECRDQLYDVCTQKEAQFEEEIDNGNIEVRNTVNDCMKEMEEQVQGHIVQMEEQAQRCIKDIEDRAAEIEVEFESEISAKRKVSLDGKSSARRGLRARITRNSV</sequence>
<feature type="region of interest" description="Disordered" evidence="2">
    <location>
        <begin position="238"/>
        <end position="272"/>
    </location>
</feature>
<dbReference type="Proteomes" id="UP000184546">
    <property type="component" value="Unassembled WGS sequence"/>
</dbReference>
<name>A0A1L9WL60_ASPA1</name>
<evidence type="ECO:0000313" key="4">
    <source>
        <dbReference type="Proteomes" id="UP000184546"/>
    </source>
</evidence>
<dbReference type="VEuPathDB" id="FungiDB:ASPACDRAFT_33441"/>
<dbReference type="OMA" id="CMKDIED"/>
<evidence type="ECO:0000256" key="1">
    <source>
        <dbReference type="SAM" id="Coils"/>
    </source>
</evidence>
<organism evidence="3 4">
    <name type="scientific">Aspergillus aculeatus (strain ATCC 16872 / CBS 172.66 / WB 5094)</name>
    <dbReference type="NCBI Taxonomy" id="690307"/>
    <lineage>
        <taxon>Eukaryota</taxon>
        <taxon>Fungi</taxon>
        <taxon>Dikarya</taxon>
        <taxon>Ascomycota</taxon>
        <taxon>Pezizomycotina</taxon>
        <taxon>Eurotiomycetes</taxon>
        <taxon>Eurotiomycetidae</taxon>
        <taxon>Eurotiales</taxon>
        <taxon>Aspergillaceae</taxon>
        <taxon>Aspergillus</taxon>
        <taxon>Aspergillus subgen. Circumdati</taxon>
    </lineage>
</organism>
<dbReference type="RefSeq" id="XP_020053236.1">
    <property type="nucleotide sequence ID" value="XM_020199959.1"/>
</dbReference>
<dbReference type="GeneID" id="30973773"/>
<dbReference type="AlphaFoldDB" id="A0A1L9WL60"/>
<dbReference type="EMBL" id="KV878984">
    <property type="protein sequence ID" value="OJJ96896.1"/>
    <property type="molecule type" value="Genomic_DNA"/>
</dbReference>
<reference evidence="4" key="1">
    <citation type="journal article" date="2017" name="Genome Biol.">
        <title>Comparative genomics reveals high biological diversity and specific adaptations in the industrially and medically important fungal genus Aspergillus.</title>
        <authorList>
            <person name="de Vries R.P."/>
            <person name="Riley R."/>
            <person name="Wiebenga A."/>
            <person name="Aguilar-Osorio G."/>
            <person name="Amillis S."/>
            <person name="Uchima C.A."/>
            <person name="Anderluh G."/>
            <person name="Asadollahi M."/>
            <person name="Askin M."/>
            <person name="Barry K."/>
            <person name="Battaglia E."/>
            <person name="Bayram O."/>
            <person name="Benocci T."/>
            <person name="Braus-Stromeyer S.A."/>
            <person name="Caldana C."/>
            <person name="Canovas D."/>
            <person name="Cerqueira G.C."/>
            <person name="Chen F."/>
            <person name="Chen W."/>
            <person name="Choi C."/>
            <person name="Clum A."/>
            <person name="Dos Santos R.A."/>
            <person name="Damasio A.R."/>
            <person name="Diallinas G."/>
            <person name="Emri T."/>
            <person name="Fekete E."/>
            <person name="Flipphi M."/>
            <person name="Freyberg S."/>
            <person name="Gallo A."/>
            <person name="Gournas C."/>
            <person name="Habgood R."/>
            <person name="Hainaut M."/>
            <person name="Harispe M.L."/>
            <person name="Henrissat B."/>
            <person name="Hilden K.S."/>
            <person name="Hope R."/>
            <person name="Hossain A."/>
            <person name="Karabika E."/>
            <person name="Karaffa L."/>
            <person name="Karanyi Z."/>
            <person name="Krasevec N."/>
            <person name="Kuo A."/>
            <person name="Kusch H."/>
            <person name="LaButti K."/>
            <person name="Lagendijk E.L."/>
            <person name="Lapidus A."/>
            <person name="Levasseur A."/>
            <person name="Lindquist E."/>
            <person name="Lipzen A."/>
            <person name="Logrieco A.F."/>
            <person name="MacCabe A."/>
            <person name="Maekelae M.R."/>
            <person name="Malavazi I."/>
            <person name="Melin P."/>
            <person name="Meyer V."/>
            <person name="Mielnichuk N."/>
            <person name="Miskei M."/>
            <person name="Molnar A.P."/>
            <person name="Mule G."/>
            <person name="Ngan C.Y."/>
            <person name="Orejas M."/>
            <person name="Orosz E."/>
            <person name="Ouedraogo J.P."/>
            <person name="Overkamp K.M."/>
            <person name="Park H.-S."/>
            <person name="Perrone G."/>
            <person name="Piumi F."/>
            <person name="Punt P.J."/>
            <person name="Ram A.F."/>
            <person name="Ramon A."/>
            <person name="Rauscher S."/>
            <person name="Record E."/>
            <person name="Riano-Pachon D.M."/>
            <person name="Robert V."/>
            <person name="Roehrig J."/>
            <person name="Ruller R."/>
            <person name="Salamov A."/>
            <person name="Salih N.S."/>
            <person name="Samson R.A."/>
            <person name="Sandor E."/>
            <person name="Sanguinetti M."/>
            <person name="Schuetze T."/>
            <person name="Sepcic K."/>
            <person name="Shelest E."/>
            <person name="Sherlock G."/>
            <person name="Sophianopoulou V."/>
            <person name="Squina F.M."/>
            <person name="Sun H."/>
            <person name="Susca A."/>
            <person name="Todd R.B."/>
            <person name="Tsang A."/>
            <person name="Unkles S.E."/>
            <person name="van de Wiele N."/>
            <person name="van Rossen-Uffink D."/>
            <person name="Oliveira J.V."/>
            <person name="Vesth T.C."/>
            <person name="Visser J."/>
            <person name="Yu J.-H."/>
            <person name="Zhou M."/>
            <person name="Andersen M.R."/>
            <person name="Archer D.B."/>
            <person name="Baker S.E."/>
            <person name="Benoit I."/>
            <person name="Brakhage A.A."/>
            <person name="Braus G.H."/>
            <person name="Fischer R."/>
            <person name="Frisvad J.C."/>
            <person name="Goldman G.H."/>
            <person name="Houbraken J."/>
            <person name="Oakley B."/>
            <person name="Pocsi I."/>
            <person name="Scazzocchio C."/>
            <person name="Seiboth B."/>
            <person name="vanKuyk P.A."/>
            <person name="Wortman J."/>
            <person name="Dyer P.S."/>
            <person name="Grigoriev I.V."/>
        </authorList>
    </citation>
    <scope>NUCLEOTIDE SEQUENCE [LARGE SCALE GENOMIC DNA]</scope>
    <source>
        <strain evidence="4">ATCC 16872 / CBS 172.66 / WB 5094</strain>
    </source>
</reference>
<gene>
    <name evidence="3" type="ORF">ASPACDRAFT_33441</name>
</gene>
<keyword evidence="4" id="KW-1185">Reference proteome</keyword>